<proteinExistence type="predicted"/>
<dbReference type="AlphaFoldDB" id="A0A2X0IK88"/>
<dbReference type="SUPFAM" id="SSF52980">
    <property type="entry name" value="Restriction endonuclease-like"/>
    <property type="match status" value="1"/>
</dbReference>
<protein>
    <recommendedName>
        <fullName evidence="1">Putative restriction endonuclease domain-containing protein</fullName>
    </recommendedName>
</protein>
<evidence type="ECO:0000313" key="2">
    <source>
        <dbReference type="EMBL" id="RAG85482.1"/>
    </source>
</evidence>
<dbReference type="Proteomes" id="UP000248889">
    <property type="component" value="Unassembled WGS sequence"/>
</dbReference>
<evidence type="ECO:0000313" key="3">
    <source>
        <dbReference type="Proteomes" id="UP000248889"/>
    </source>
</evidence>
<keyword evidence="3" id="KW-1185">Reference proteome</keyword>
<sequence length="82" mass="9142">MDRAWEGHTKRDLYARHGIPVYVIVDPRDATWQVFLLAEGMYAHKSDGVFGQTIVADLPAGTVGIDTREWRPYPEAERGGGA</sequence>
<dbReference type="Gene3D" id="3.90.1570.10">
    <property type="entry name" value="tt1808, chain A"/>
    <property type="match status" value="1"/>
</dbReference>
<reference evidence="2 3" key="1">
    <citation type="submission" date="2018-06" db="EMBL/GenBank/DDBJ databases">
        <title>Streptacidiphilus pinicola sp. nov., isolated from pine grove soil.</title>
        <authorList>
            <person name="Roh S.G."/>
            <person name="Park S."/>
            <person name="Kim M.-K."/>
            <person name="Yun B.-R."/>
            <person name="Park J."/>
            <person name="Kim M.J."/>
            <person name="Kim Y.S."/>
            <person name="Kim S.B."/>
        </authorList>
    </citation>
    <scope>NUCLEOTIDE SEQUENCE [LARGE SCALE GENOMIC DNA]</scope>
    <source>
        <strain evidence="2 3">MMS16-CNU450</strain>
    </source>
</reference>
<dbReference type="InterPro" id="IPR011335">
    <property type="entry name" value="Restrct_endonuc-II-like"/>
</dbReference>
<dbReference type="Pfam" id="PF05685">
    <property type="entry name" value="Uma2"/>
    <property type="match status" value="1"/>
</dbReference>
<organism evidence="2 3">
    <name type="scientific">Streptacidiphilus pinicola</name>
    <dbReference type="NCBI Taxonomy" id="2219663"/>
    <lineage>
        <taxon>Bacteria</taxon>
        <taxon>Bacillati</taxon>
        <taxon>Actinomycetota</taxon>
        <taxon>Actinomycetes</taxon>
        <taxon>Kitasatosporales</taxon>
        <taxon>Streptomycetaceae</taxon>
        <taxon>Streptacidiphilus</taxon>
    </lineage>
</organism>
<dbReference type="OrthoDB" id="4537149at2"/>
<name>A0A2X0IK88_9ACTN</name>
<dbReference type="InterPro" id="IPR012296">
    <property type="entry name" value="Nuclease_put_TT1808"/>
</dbReference>
<evidence type="ECO:0000259" key="1">
    <source>
        <dbReference type="Pfam" id="PF05685"/>
    </source>
</evidence>
<comment type="caution">
    <text evidence="2">The sequence shown here is derived from an EMBL/GenBank/DDBJ whole genome shotgun (WGS) entry which is preliminary data.</text>
</comment>
<dbReference type="InterPro" id="IPR008538">
    <property type="entry name" value="Uma2"/>
</dbReference>
<accession>A0A2X0IK88</accession>
<gene>
    <name evidence="2" type="ORF">DN069_11125</name>
</gene>
<feature type="domain" description="Putative restriction endonuclease" evidence="1">
    <location>
        <begin position="8"/>
        <end position="56"/>
    </location>
</feature>
<dbReference type="EMBL" id="QKYN01000040">
    <property type="protein sequence ID" value="RAG85482.1"/>
    <property type="molecule type" value="Genomic_DNA"/>
</dbReference>